<dbReference type="EMBL" id="JAJTTC010000006">
    <property type="protein sequence ID" value="MCF0064091.1"/>
    <property type="molecule type" value="Genomic_DNA"/>
</dbReference>
<protein>
    <recommendedName>
        <fullName evidence="4">MetA-pathway of phenol degradation</fullName>
    </recommendedName>
</protein>
<evidence type="ECO:0000313" key="2">
    <source>
        <dbReference type="EMBL" id="MCF0064091.1"/>
    </source>
</evidence>
<proteinExistence type="predicted"/>
<evidence type="ECO:0000313" key="3">
    <source>
        <dbReference type="Proteomes" id="UP001139000"/>
    </source>
</evidence>
<comment type="caution">
    <text evidence="2">The sequence shown here is derived from an EMBL/GenBank/DDBJ whole genome shotgun (WGS) entry which is preliminary data.</text>
</comment>
<keyword evidence="1" id="KW-0732">Signal</keyword>
<organism evidence="2 3">
    <name type="scientific">Dyadobacter chenwenxiniae</name>
    <dbReference type="NCBI Taxonomy" id="2906456"/>
    <lineage>
        <taxon>Bacteria</taxon>
        <taxon>Pseudomonadati</taxon>
        <taxon>Bacteroidota</taxon>
        <taxon>Cytophagia</taxon>
        <taxon>Cytophagales</taxon>
        <taxon>Spirosomataceae</taxon>
        <taxon>Dyadobacter</taxon>
    </lineage>
</organism>
<feature type="chain" id="PRO_5040816883" description="MetA-pathway of phenol degradation" evidence="1">
    <location>
        <begin position="24"/>
        <end position="141"/>
    </location>
</feature>
<sequence length="141" mass="15803">MIQNLFRLLTVIFCFFSADIAFAQFGVSVHQSNLPFIGFNYELAERFVPELRVGIDTHLDNMSIEAVATYQFIDKQDVEVYAGLGGRANNIAGLVAPIGAHFFPFPAKNFGFHIELAPIISEGSAIIRGSWGIRYRFKQKK</sequence>
<dbReference type="AlphaFoldDB" id="A0A9X1TF86"/>
<evidence type="ECO:0008006" key="4">
    <source>
        <dbReference type="Google" id="ProtNLM"/>
    </source>
</evidence>
<dbReference type="Proteomes" id="UP001139000">
    <property type="component" value="Unassembled WGS sequence"/>
</dbReference>
<evidence type="ECO:0000256" key="1">
    <source>
        <dbReference type="SAM" id="SignalP"/>
    </source>
</evidence>
<dbReference type="RefSeq" id="WP_234657028.1">
    <property type="nucleotide sequence ID" value="NZ_CP094997.1"/>
</dbReference>
<gene>
    <name evidence="2" type="ORF">LXM26_21420</name>
</gene>
<feature type="signal peptide" evidence="1">
    <location>
        <begin position="1"/>
        <end position="23"/>
    </location>
</feature>
<reference evidence="2" key="1">
    <citation type="submission" date="2021-12" db="EMBL/GenBank/DDBJ databases">
        <title>Novel species in genus Dyadobacter.</title>
        <authorList>
            <person name="Ma C."/>
        </authorList>
    </citation>
    <scope>NUCLEOTIDE SEQUENCE</scope>
    <source>
        <strain evidence="2">LJ419</strain>
    </source>
</reference>
<keyword evidence="3" id="KW-1185">Reference proteome</keyword>
<name>A0A9X1TF86_9BACT</name>
<accession>A0A9X1TF86</accession>